<dbReference type="SUPFAM" id="SSF103088">
    <property type="entry name" value="OmpA-like"/>
    <property type="match status" value="1"/>
</dbReference>
<feature type="signal peptide" evidence="10">
    <location>
        <begin position="1"/>
        <end position="25"/>
    </location>
</feature>
<feature type="compositionally biased region" description="Polar residues" evidence="9">
    <location>
        <begin position="476"/>
        <end position="487"/>
    </location>
</feature>
<dbReference type="PRINTS" id="PR01023">
    <property type="entry name" value="NAFLGMOTY"/>
</dbReference>
<evidence type="ECO:0000256" key="8">
    <source>
        <dbReference type="PROSITE-ProRule" id="PRU00473"/>
    </source>
</evidence>
<dbReference type="AlphaFoldDB" id="A0A4U8YN39"/>
<dbReference type="Proteomes" id="UP000507962">
    <property type="component" value="Unassembled WGS sequence"/>
</dbReference>
<accession>A0A4U8YN39</accession>
<dbReference type="PRINTS" id="PR01021">
    <property type="entry name" value="OMPADOMAIN"/>
</dbReference>
<keyword evidence="4" id="KW-1134">Transmembrane beta strand</keyword>
<dbReference type="PANTHER" id="PTHR30026:SF22">
    <property type="entry name" value="OUTER MEMBRANE EFFLUX PROTEIN"/>
    <property type="match status" value="1"/>
</dbReference>
<evidence type="ECO:0000259" key="11">
    <source>
        <dbReference type="PROSITE" id="PS51123"/>
    </source>
</evidence>
<dbReference type="InterPro" id="IPR006664">
    <property type="entry name" value="OMP_bac"/>
</dbReference>
<gene>
    <name evidence="12" type="ORF">MSL71_28180</name>
</gene>
<feature type="region of interest" description="Disordered" evidence="9">
    <location>
        <begin position="458"/>
        <end position="488"/>
    </location>
</feature>
<dbReference type="EMBL" id="CAADHO010000004">
    <property type="protein sequence ID" value="VFQ45161.1"/>
    <property type="molecule type" value="Genomic_DNA"/>
</dbReference>
<dbReference type="InterPro" id="IPR003423">
    <property type="entry name" value="OMP_efflux"/>
</dbReference>
<feature type="region of interest" description="Disordered" evidence="9">
    <location>
        <begin position="612"/>
        <end position="644"/>
    </location>
</feature>
<dbReference type="Gene3D" id="3.30.1330.60">
    <property type="entry name" value="OmpA-like domain"/>
    <property type="match status" value="1"/>
</dbReference>
<dbReference type="Gene3D" id="1.20.1600.10">
    <property type="entry name" value="Outer membrane efflux proteins (OEP)"/>
    <property type="match status" value="1"/>
</dbReference>
<name>A0A4U8YN39_9BACT</name>
<dbReference type="GO" id="GO:0015288">
    <property type="term" value="F:porin activity"/>
    <property type="evidence" value="ECO:0007669"/>
    <property type="project" value="TreeGrafter"/>
</dbReference>
<proteinExistence type="inferred from homology"/>
<sequence length="644" mass="71579">MCNRLFRRVIPMAVFVLSVTTVALAEGERVVSESMTLRQALEIVTNTNPEILEARQRYESVLAERSIAKSGYRPTIGAELAAGPEVTDGEDTNDEREELTAATATVYARMNLFNGGRTRATVRETDARILSAAYEVLNVSNRVYLDTAEAYLGVLQAKEMLALAKKNVATQKQILRQVREKAESGFNRVSDLKNSEARFALAQSNYISRQQNLNQAVVKFHRQFGRFVSPDRMVRPAPSFFVPETVEGTVDIALKNHPALWVSQSNIQVRKQAVEKAKAAYWPSLDLELKAQRRSDTGGDEGDTDQASAMLKLNYTFFDGGVRKGETLKSNRNLHGENYRAYLERRNVNESVRLAWNILQAEKQREKYLGDHVRLSLDTLSAFKEEYHLGRRTLLDLLNMENEYNSAETALVESVYSCLTATYRIAGTTGLMLREYDPGLRKAMGLPLEASLECAGDDDLEHNRDQDSVDDPCDQCDNSVPKSSTPASGCAGDAMQTVGFEETDVVAPYIVTGTPDAFDLKIDTSRKEQTIALEGISFKRNSGSLTKEAEKQLTYVADQLKATEGFSVEVVGHTDSDGSKAYNLKLSRKRARSVCDALVGLGVNREILSWSGKGESEPVADNATGDGKRKNRRTEFKLTRKVRS</sequence>
<evidence type="ECO:0000256" key="7">
    <source>
        <dbReference type="ARBA" id="ARBA00023237"/>
    </source>
</evidence>
<feature type="chain" id="PRO_5020850998" evidence="10">
    <location>
        <begin position="26"/>
        <end position="644"/>
    </location>
</feature>
<evidence type="ECO:0000256" key="2">
    <source>
        <dbReference type="ARBA" id="ARBA00007613"/>
    </source>
</evidence>
<keyword evidence="6 8" id="KW-0472">Membrane</keyword>
<dbReference type="PROSITE" id="PS51123">
    <property type="entry name" value="OMPA_2"/>
    <property type="match status" value="1"/>
</dbReference>
<dbReference type="Pfam" id="PF02321">
    <property type="entry name" value="OEP"/>
    <property type="match status" value="2"/>
</dbReference>
<dbReference type="CDD" id="cd07185">
    <property type="entry name" value="OmpA_C-like"/>
    <property type="match status" value="1"/>
</dbReference>
<evidence type="ECO:0000256" key="1">
    <source>
        <dbReference type="ARBA" id="ARBA00004442"/>
    </source>
</evidence>
<reference evidence="12 13" key="1">
    <citation type="submission" date="2019-03" db="EMBL/GenBank/DDBJ databases">
        <authorList>
            <person name="Nijsse B."/>
        </authorList>
    </citation>
    <scope>NUCLEOTIDE SEQUENCE [LARGE SCALE GENOMIC DNA]</scope>
    <source>
        <strain evidence="12">Desulfoluna butyratoxydans MSL71</strain>
    </source>
</reference>
<dbReference type="NCBIfam" id="TIGR01844">
    <property type="entry name" value="type_I_sec_TolC"/>
    <property type="match status" value="1"/>
</dbReference>
<comment type="similarity">
    <text evidence="2">Belongs to the outer membrane factor (OMF) (TC 1.B.17) family.</text>
</comment>
<dbReference type="SUPFAM" id="SSF56954">
    <property type="entry name" value="Outer membrane efflux proteins (OEP)"/>
    <property type="match status" value="1"/>
</dbReference>
<feature type="domain" description="OmpA-like" evidence="11">
    <location>
        <begin position="525"/>
        <end position="642"/>
    </location>
</feature>
<keyword evidence="7" id="KW-0998">Cell outer membrane</keyword>
<dbReference type="GO" id="GO:0015562">
    <property type="term" value="F:efflux transmembrane transporter activity"/>
    <property type="evidence" value="ECO:0007669"/>
    <property type="project" value="InterPro"/>
</dbReference>
<keyword evidence="3" id="KW-0813">Transport</keyword>
<dbReference type="InterPro" id="IPR051906">
    <property type="entry name" value="TolC-like"/>
</dbReference>
<evidence type="ECO:0000256" key="3">
    <source>
        <dbReference type="ARBA" id="ARBA00022448"/>
    </source>
</evidence>
<evidence type="ECO:0000256" key="6">
    <source>
        <dbReference type="ARBA" id="ARBA00023136"/>
    </source>
</evidence>
<comment type="subcellular location">
    <subcellularLocation>
        <location evidence="1">Cell outer membrane</location>
    </subcellularLocation>
</comment>
<dbReference type="Pfam" id="PF00691">
    <property type="entry name" value="OmpA"/>
    <property type="match status" value="1"/>
</dbReference>
<dbReference type="PANTHER" id="PTHR30026">
    <property type="entry name" value="OUTER MEMBRANE PROTEIN TOLC"/>
    <property type="match status" value="1"/>
</dbReference>
<keyword evidence="10" id="KW-0732">Signal</keyword>
<evidence type="ECO:0000256" key="9">
    <source>
        <dbReference type="SAM" id="MobiDB-lite"/>
    </source>
</evidence>
<dbReference type="InterPro" id="IPR036737">
    <property type="entry name" value="OmpA-like_sf"/>
</dbReference>
<keyword evidence="5" id="KW-0812">Transmembrane</keyword>
<dbReference type="InterPro" id="IPR006665">
    <property type="entry name" value="OmpA-like"/>
</dbReference>
<evidence type="ECO:0000256" key="4">
    <source>
        <dbReference type="ARBA" id="ARBA00022452"/>
    </source>
</evidence>
<dbReference type="GO" id="GO:0009279">
    <property type="term" value="C:cell outer membrane"/>
    <property type="evidence" value="ECO:0007669"/>
    <property type="project" value="UniProtKB-SubCell"/>
</dbReference>
<dbReference type="InterPro" id="IPR010130">
    <property type="entry name" value="T1SS_OMP_TolC"/>
</dbReference>
<evidence type="ECO:0000256" key="10">
    <source>
        <dbReference type="SAM" id="SignalP"/>
    </source>
</evidence>
<evidence type="ECO:0000313" key="13">
    <source>
        <dbReference type="Proteomes" id="UP000507962"/>
    </source>
</evidence>
<organism evidence="12 13">
    <name type="scientific">Desulfoluna butyratoxydans</name>
    <dbReference type="NCBI Taxonomy" id="231438"/>
    <lineage>
        <taxon>Bacteria</taxon>
        <taxon>Pseudomonadati</taxon>
        <taxon>Thermodesulfobacteriota</taxon>
        <taxon>Desulfobacteria</taxon>
        <taxon>Desulfobacterales</taxon>
        <taxon>Desulfolunaceae</taxon>
        <taxon>Desulfoluna</taxon>
    </lineage>
</organism>
<evidence type="ECO:0000256" key="5">
    <source>
        <dbReference type="ARBA" id="ARBA00022692"/>
    </source>
</evidence>
<protein>
    <submittedName>
        <fullName evidence="12">Outer membrane efflux protein</fullName>
    </submittedName>
</protein>
<dbReference type="GO" id="GO:1990281">
    <property type="term" value="C:efflux pump complex"/>
    <property type="evidence" value="ECO:0007669"/>
    <property type="project" value="TreeGrafter"/>
</dbReference>
<evidence type="ECO:0000313" key="12">
    <source>
        <dbReference type="EMBL" id="VFQ45161.1"/>
    </source>
</evidence>
<keyword evidence="13" id="KW-1185">Reference proteome</keyword>